<sequence length="390" mass="41780">MKKILGIVIFIQFMVYAGFGMVIPVLPEIVTDVSGRASHIGGMLAIYSVASFLTSPSWGALADRKGRKLVLVIGLIGYASGFFLFAAYIDSLMVMYISRFISGIFAGALYAAAMSTLSDISDDTTRNRNLGLAGMAIGLGFIFGPATGGLLSVTGLAVPFYAAGILMILLVPFVLVMLKNAYWVPVESVVASKLLPKLELPDAGLLKLLLFMAFTASFLLTGLESIFQVYGIDEISMTPAQMGLLFFVSGLALAVVQGGFLRKIRTGREYIWITVGQAMSGVAFILMVVHFSLLTAAIYLILFVVGNAMIRTLSLSLITRASGNRSGYASGLQFSADSLGRIFGPLLFAFLYDYLTGTIFLIGGAISFILIAVILFNNKRLAHVEQAVAK</sequence>
<reference evidence="8" key="1">
    <citation type="submission" date="2009-10" db="EMBL/GenBank/DDBJ databases">
        <title>Complete sequence of Bacillus selenitireducens MLS10.</title>
        <authorList>
            <consortium name="US DOE Joint Genome Institute"/>
            <person name="Lucas S."/>
            <person name="Copeland A."/>
            <person name="Lapidus A."/>
            <person name="Glavina del Rio T."/>
            <person name="Dalin E."/>
            <person name="Tice H."/>
            <person name="Bruce D."/>
            <person name="Goodwin L."/>
            <person name="Pitluck S."/>
            <person name="Sims D."/>
            <person name="Brettin T."/>
            <person name="Detter J.C."/>
            <person name="Han C."/>
            <person name="Larimer F."/>
            <person name="Land M."/>
            <person name="Hauser L."/>
            <person name="Kyrpides N."/>
            <person name="Ovchinnikova G."/>
            <person name="Stolz J."/>
        </authorList>
    </citation>
    <scope>NUCLEOTIDE SEQUENCE [LARGE SCALE GENOMIC DNA]</scope>
    <source>
        <strain evidence="8">MLS10</strain>
    </source>
</reference>
<evidence type="ECO:0000256" key="2">
    <source>
        <dbReference type="ARBA" id="ARBA00022448"/>
    </source>
</evidence>
<dbReference type="RefSeq" id="WP_013173444.1">
    <property type="nucleotide sequence ID" value="NC_014219.1"/>
</dbReference>
<feature type="transmembrane region" description="Helical" evidence="6">
    <location>
        <begin position="160"/>
        <end position="184"/>
    </location>
</feature>
<evidence type="ECO:0000313" key="9">
    <source>
        <dbReference type="Proteomes" id="UP000000271"/>
    </source>
</evidence>
<accession>D6XX46</accession>
<dbReference type="KEGG" id="bse:Bsel_2521"/>
<feature type="transmembrane region" description="Helical" evidence="6">
    <location>
        <begin position="69"/>
        <end position="89"/>
    </location>
</feature>
<keyword evidence="4 6" id="KW-1133">Transmembrane helix</keyword>
<dbReference type="Pfam" id="PF07690">
    <property type="entry name" value="MFS_1"/>
    <property type="match status" value="1"/>
</dbReference>
<feature type="transmembrane region" description="Helical" evidence="6">
    <location>
        <begin position="39"/>
        <end position="62"/>
    </location>
</feature>
<gene>
    <name evidence="8" type="ordered locus">Bsel_2521</name>
</gene>
<feature type="transmembrane region" description="Helical" evidence="6">
    <location>
        <begin position="358"/>
        <end position="376"/>
    </location>
</feature>
<dbReference type="SUPFAM" id="SSF103473">
    <property type="entry name" value="MFS general substrate transporter"/>
    <property type="match status" value="1"/>
</dbReference>
<evidence type="ECO:0000256" key="6">
    <source>
        <dbReference type="SAM" id="Phobius"/>
    </source>
</evidence>
<name>D6XX46_BACIE</name>
<dbReference type="PRINTS" id="PR01035">
    <property type="entry name" value="TCRTETA"/>
</dbReference>
<feature type="transmembrane region" description="Helical" evidence="6">
    <location>
        <begin position="130"/>
        <end position="154"/>
    </location>
</feature>
<dbReference type="EMBL" id="CP001791">
    <property type="protein sequence ID" value="ADI00023.1"/>
    <property type="molecule type" value="Genomic_DNA"/>
</dbReference>
<dbReference type="CDD" id="cd17325">
    <property type="entry name" value="MFS_MdtG_SLC18_like"/>
    <property type="match status" value="1"/>
</dbReference>
<dbReference type="GO" id="GO:0005886">
    <property type="term" value="C:plasma membrane"/>
    <property type="evidence" value="ECO:0007669"/>
    <property type="project" value="UniProtKB-SubCell"/>
</dbReference>
<dbReference type="HOGENOM" id="CLU_001265_10_11_9"/>
<dbReference type="STRING" id="439292.Bsel_2521"/>
<dbReference type="AlphaFoldDB" id="D6XX46"/>
<dbReference type="OrthoDB" id="9793283at2"/>
<dbReference type="InterPro" id="IPR020846">
    <property type="entry name" value="MFS_dom"/>
</dbReference>
<dbReference type="InterPro" id="IPR036259">
    <property type="entry name" value="MFS_trans_sf"/>
</dbReference>
<dbReference type="Gene3D" id="1.20.1250.20">
    <property type="entry name" value="MFS general substrate transporter like domains"/>
    <property type="match status" value="1"/>
</dbReference>
<evidence type="ECO:0000256" key="5">
    <source>
        <dbReference type="ARBA" id="ARBA00023136"/>
    </source>
</evidence>
<evidence type="ECO:0000256" key="4">
    <source>
        <dbReference type="ARBA" id="ARBA00022989"/>
    </source>
</evidence>
<feature type="domain" description="Major facilitator superfamily (MFS) profile" evidence="7">
    <location>
        <begin position="4"/>
        <end position="382"/>
    </location>
</feature>
<proteinExistence type="predicted"/>
<feature type="transmembrane region" description="Helical" evidence="6">
    <location>
        <begin position="205"/>
        <end position="230"/>
    </location>
</feature>
<feature type="transmembrane region" description="Helical" evidence="6">
    <location>
        <begin position="7"/>
        <end position="27"/>
    </location>
</feature>
<dbReference type="InterPro" id="IPR001958">
    <property type="entry name" value="Tet-R_TetA/multi-R_MdtG-like"/>
</dbReference>
<organism evidence="8 9">
    <name type="scientific">Bacillus selenitireducens (strain ATCC 700615 / DSM 15326 / MLS10)</name>
    <dbReference type="NCBI Taxonomy" id="439292"/>
    <lineage>
        <taxon>Bacteria</taxon>
        <taxon>Bacillati</taxon>
        <taxon>Bacillota</taxon>
        <taxon>Bacilli</taxon>
        <taxon>Bacillales</taxon>
        <taxon>Bacillaceae</taxon>
        <taxon>Salisediminibacterium</taxon>
    </lineage>
</organism>
<evidence type="ECO:0000259" key="7">
    <source>
        <dbReference type="PROSITE" id="PS50850"/>
    </source>
</evidence>
<dbReference type="PANTHER" id="PTHR23504:SF15">
    <property type="entry name" value="MAJOR FACILITATOR SUPERFAMILY (MFS) PROFILE DOMAIN-CONTAINING PROTEIN"/>
    <property type="match status" value="1"/>
</dbReference>
<dbReference type="eggNOG" id="COG2814">
    <property type="taxonomic scope" value="Bacteria"/>
</dbReference>
<keyword evidence="3 6" id="KW-0812">Transmembrane</keyword>
<dbReference type="PROSITE" id="PS50850">
    <property type="entry name" value="MFS"/>
    <property type="match status" value="1"/>
</dbReference>
<keyword evidence="2" id="KW-0813">Transport</keyword>
<evidence type="ECO:0000313" key="8">
    <source>
        <dbReference type="EMBL" id="ADI00023.1"/>
    </source>
</evidence>
<protein>
    <submittedName>
        <fullName evidence="8">Major facilitator superfamily MFS_1</fullName>
    </submittedName>
</protein>
<comment type="subcellular location">
    <subcellularLocation>
        <location evidence="1">Cell membrane</location>
        <topology evidence="1">Multi-pass membrane protein</topology>
    </subcellularLocation>
</comment>
<keyword evidence="5 6" id="KW-0472">Membrane</keyword>
<feature type="transmembrane region" description="Helical" evidence="6">
    <location>
        <begin position="242"/>
        <end position="261"/>
    </location>
</feature>
<dbReference type="InterPro" id="IPR011701">
    <property type="entry name" value="MFS"/>
</dbReference>
<dbReference type="PANTHER" id="PTHR23504">
    <property type="entry name" value="MAJOR FACILITATOR SUPERFAMILY DOMAIN-CONTAINING PROTEIN 10"/>
    <property type="match status" value="1"/>
</dbReference>
<keyword evidence="9" id="KW-1185">Reference proteome</keyword>
<dbReference type="Proteomes" id="UP000000271">
    <property type="component" value="Chromosome"/>
</dbReference>
<dbReference type="GO" id="GO:0022857">
    <property type="term" value="F:transmembrane transporter activity"/>
    <property type="evidence" value="ECO:0007669"/>
    <property type="project" value="InterPro"/>
</dbReference>
<evidence type="ECO:0000256" key="3">
    <source>
        <dbReference type="ARBA" id="ARBA00022692"/>
    </source>
</evidence>
<evidence type="ECO:0000256" key="1">
    <source>
        <dbReference type="ARBA" id="ARBA00004651"/>
    </source>
</evidence>
<feature type="transmembrane region" description="Helical" evidence="6">
    <location>
        <begin position="95"/>
        <end position="118"/>
    </location>
</feature>